<dbReference type="CDD" id="cd10456">
    <property type="entry name" value="GIY-YIG_UPF0213"/>
    <property type="match status" value="1"/>
</dbReference>
<accession>M1WUH7</accession>
<dbReference type="PROSITE" id="PS50164">
    <property type="entry name" value="GIY_YIG"/>
    <property type="match status" value="1"/>
</dbReference>
<protein>
    <submittedName>
        <fullName evidence="3">Excinuclease ABC C subunit domain protein</fullName>
    </submittedName>
</protein>
<dbReference type="BioCyc" id="DPIE1322246:BN4_RS00645-MONOMER"/>
<dbReference type="HOGENOM" id="CLU_135650_0_3_7"/>
<reference evidence="4" key="2">
    <citation type="journal article" date="2013" name="Stand. Genomic Sci.">
        <title>Complete genome sequence of Desulfocapsa sulfexigens, a marine deltaproteobacterium specialized in disproportionating inorganic sulfur compounds.</title>
        <authorList>
            <person name="Finster K.W."/>
            <person name="Kjeldsen K.U."/>
            <person name="Kube M."/>
            <person name="Reinhardt R."/>
            <person name="Mussmann M."/>
            <person name="Amann R."/>
            <person name="Schreiber L."/>
        </authorList>
    </citation>
    <scope>NUCLEOTIDE SEQUENCE [LARGE SCALE GENOMIC DNA]</scope>
    <source>
        <strain evidence="4">DSM 10523 / SB164P1</strain>
    </source>
</reference>
<dbReference type="Proteomes" id="UP000011724">
    <property type="component" value="Chromosome"/>
</dbReference>
<reference evidence="3 4" key="1">
    <citation type="journal article" date="2013" name="PLoS ONE">
        <title>The first genomic and proteomic characterization of a deep-sea sulfate reducer: insights into the piezophilic lifestyle of Desulfovibrio piezophilus.</title>
        <authorList>
            <person name="Pradel N."/>
            <person name="Ji B."/>
            <person name="Gimenez G."/>
            <person name="Talla E."/>
            <person name="Lenoble P."/>
            <person name="Garel M."/>
            <person name="Tamburini C."/>
            <person name="Fourquet P."/>
            <person name="Lebrun R."/>
            <person name="Bertin P."/>
            <person name="Denis Y."/>
            <person name="Pophillat M."/>
            <person name="Barbe V."/>
            <person name="Ollivier B."/>
            <person name="Dolla A."/>
        </authorList>
    </citation>
    <scope>NUCLEOTIDE SEQUENCE [LARGE SCALE GENOMIC DNA]</scope>
    <source>
        <strain evidence="4">DSM 10523 / SB164P1</strain>
    </source>
</reference>
<sequence>MQKWSVYLLKCSDETLYCGITNNLQRRLAQHNSGTASKYTRSRTPVELISSVDVADKSTALKLEIKVKKQPRSQKIWFLESQGKAKAGPDLEEELTTLQNL</sequence>
<evidence type="ECO:0000313" key="3">
    <source>
        <dbReference type="EMBL" id="CCH47358.1"/>
    </source>
</evidence>
<gene>
    <name evidence="3" type="ordered locus">BN4_10118</name>
</gene>
<dbReference type="InterPro" id="IPR035901">
    <property type="entry name" value="GIY-YIG_endonuc_sf"/>
</dbReference>
<proteinExistence type="inferred from homology"/>
<comment type="similarity">
    <text evidence="1">Belongs to the UPF0213 family.</text>
</comment>
<dbReference type="PANTHER" id="PTHR34477">
    <property type="entry name" value="UPF0213 PROTEIN YHBQ"/>
    <property type="match status" value="1"/>
</dbReference>
<dbReference type="RefSeq" id="WP_015413413.1">
    <property type="nucleotide sequence ID" value="NC_020409.1"/>
</dbReference>
<dbReference type="InterPro" id="IPR050190">
    <property type="entry name" value="UPF0213_domain"/>
</dbReference>
<keyword evidence="4" id="KW-1185">Reference proteome</keyword>
<dbReference type="Pfam" id="PF01541">
    <property type="entry name" value="GIY-YIG"/>
    <property type="match status" value="1"/>
</dbReference>
<dbReference type="SUPFAM" id="SSF82771">
    <property type="entry name" value="GIY-YIG endonuclease"/>
    <property type="match status" value="1"/>
</dbReference>
<evidence type="ECO:0000256" key="1">
    <source>
        <dbReference type="ARBA" id="ARBA00007435"/>
    </source>
</evidence>
<dbReference type="PANTHER" id="PTHR34477:SF1">
    <property type="entry name" value="UPF0213 PROTEIN YHBQ"/>
    <property type="match status" value="1"/>
</dbReference>
<dbReference type="PATRIC" id="fig|879567.3.peg.125"/>
<evidence type="ECO:0000259" key="2">
    <source>
        <dbReference type="PROSITE" id="PS50164"/>
    </source>
</evidence>
<dbReference type="Gene3D" id="3.40.1440.10">
    <property type="entry name" value="GIY-YIG endonuclease"/>
    <property type="match status" value="1"/>
</dbReference>
<organism evidence="3 4">
    <name type="scientific">Pseudodesulfovibrio piezophilus (strain DSM 21447 / JCM 15486 / C1TLV30)</name>
    <name type="common">Desulfovibrio piezophilus</name>
    <dbReference type="NCBI Taxonomy" id="1322246"/>
    <lineage>
        <taxon>Bacteria</taxon>
        <taxon>Pseudomonadati</taxon>
        <taxon>Thermodesulfobacteriota</taxon>
        <taxon>Desulfovibrionia</taxon>
        <taxon>Desulfovibrionales</taxon>
        <taxon>Desulfovibrionaceae</taxon>
    </lineage>
</organism>
<dbReference type="OrthoDB" id="287318at2"/>
<feature type="domain" description="GIY-YIG" evidence="2">
    <location>
        <begin position="2"/>
        <end position="77"/>
    </location>
</feature>
<dbReference type="InterPro" id="IPR000305">
    <property type="entry name" value="GIY-YIG_endonuc"/>
</dbReference>
<dbReference type="AlphaFoldDB" id="M1WUH7"/>
<evidence type="ECO:0000313" key="4">
    <source>
        <dbReference type="Proteomes" id="UP000011724"/>
    </source>
</evidence>
<dbReference type="KEGG" id="dpi:BN4_10118"/>
<dbReference type="STRING" id="1322246.BN4_10118"/>
<dbReference type="eggNOG" id="COG2827">
    <property type="taxonomic scope" value="Bacteria"/>
</dbReference>
<name>M1WUH7_PSEP2</name>
<dbReference type="EMBL" id="FO203427">
    <property type="protein sequence ID" value="CCH47358.1"/>
    <property type="molecule type" value="Genomic_DNA"/>
</dbReference>